<dbReference type="OrthoDB" id="9786585at2"/>
<proteinExistence type="predicted"/>
<evidence type="ECO:0000259" key="2">
    <source>
        <dbReference type="PROSITE" id="PS50975"/>
    </source>
</evidence>
<dbReference type="GO" id="GO:0005737">
    <property type="term" value="C:cytoplasm"/>
    <property type="evidence" value="ECO:0007669"/>
    <property type="project" value="TreeGrafter"/>
</dbReference>
<dbReference type="RefSeq" id="WP_073272329.1">
    <property type="nucleotide sequence ID" value="NZ_FRAC01000006.1"/>
</dbReference>
<dbReference type="SUPFAM" id="SSF56059">
    <property type="entry name" value="Glutathione synthetase ATP-binding domain-like"/>
    <property type="match status" value="1"/>
</dbReference>
<dbReference type="EMBL" id="FRAC01000006">
    <property type="protein sequence ID" value="SHJ54871.1"/>
    <property type="molecule type" value="Genomic_DNA"/>
</dbReference>
<dbReference type="GO" id="GO:0009432">
    <property type="term" value="P:SOS response"/>
    <property type="evidence" value="ECO:0007669"/>
    <property type="project" value="TreeGrafter"/>
</dbReference>
<dbReference type="PANTHER" id="PTHR21621">
    <property type="entry name" value="RIBOSOMAL PROTEIN S6 MODIFICATION PROTEIN"/>
    <property type="match status" value="1"/>
</dbReference>
<dbReference type="Gene3D" id="3.30.470.20">
    <property type="entry name" value="ATP-grasp fold, B domain"/>
    <property type="match status" value="1"/>
</dbReference>
<dbReference type="AlphaFoldDB" id="A0A1M6K7B8"/>
<dbReference type="PROSITE" id="PS50975">
    <property type="entry name" value="ATP_GRASP"/>
    <property type="match status" value="1"/>
</dbReference>
<name>A0A1M6K7B8_9FIRM</name>
<sequence length="305" mass="34874">MTGWLIYGEKDAIKNKGYIEFYETEGKAIGIRIELIFREYLEIGVENNQWFLRYKGKECQKPDFAIVRTIFPLLSRQLECLSIPVFNSAEVSRICNDKALTYQEVAALGIPIVNTTFVENAMVMEKYQRIMEPTVIKTVDGHGGSQVFLALPKATPKNKDIYEDLRRVESAREEILRGIASSDCVMQPLITGRHQDLRVYVIGRDIVAAILRTSKEGFRANYSLGGEIRTYELSEKENRVVKKIIQHFSFGMVGIDFLIGEDGELIFNEIEDVVGARMLYQCTDINLVKEYLEFICGKCLKEQQP</sequence>
<keyword evidence="3" id="KW-0436">Ligase</keyword>
<dbReference type="GO" id="GO:0005524">
    <property type="term" value="F:ATP binding"/>
    <property type="evidence" value="ECO:0007669"/>
    <property type="project" value="UniProtKB-UniRule"/>
</dbReference>
<dbReference type="STRING" id="1121322.SAMN02745136_00349"/>
<organism evidence="3 4">
    <name type="scientific">Anaerocolumna jejuensis DSM 15929</name>
    <dbReference type="NCBI Taxonomy" id="1121322"/>
    <lineage>
        <taxon>Bacteria</taxon>
        <taxon>Bacillati</taxon>
        <taxon>Bacillota</taxon>
        <taxon>Clostridia</taxon>
        <taxon>Lachnospirales</taxon>
        <taxon>Lachnospiraceae</taxon>
        <taxon>Anaerocolumna</taxon>
    </lineage>
</organism>
<dbReference type="InterPro" id="IPR011761">
    <property type="entry name" value="ATP-grasp"/>
</dbReference>
<accession>A0A1M6K7B8</accession>
<dbReference type="GO" id="GO:0046872">
    <property type="term" value="F:metal ion binding"/>
    <property type="evidence" value="ECO:0007669"/>
    <property type="project" value="InterPro"/>
</dbReference>
<keyword evidence="1" id="KW-0067">ATP-binding</keyword>
<dbReference type="PANTHER" id="PTHR21621:SF0">
    <property type="entry name" value="BETA-CITRYLGLUTAMATE SYNTHASE B-RELATED"/>
    <property type="match status" value="1"/>
</dbReference>
<dbReference type="GO" id="GO:0018169">
    <property type="term" value="F:ribosomal S6-glutamic acid ligase activity"/>
    <property type="evidence" value="ECO:0007669"/>
    <property type="project" value="TreeGrafter"/>
</dbReference>
<dbReference type="Pfam" id="PF08443">
    <property type="entry name" value="RimK"/>
    <property type="match status" value="1"/>
</dbReference>
<keyword evidence="1" id="KW-0547">Nucleotide-binding</keyword>
<evidence type="ECO:0000313" key="3">
    <source>
        <dbReference type="EMBL" id="SHJ54871.1"/>
    </source>
</evidence>
<dbReference type="Proteomes" id="UP000184386">
    <property type="component" value="Unassembled WGS sequence"/>
</dbReference>
<evidence type="ECO:0000256" key="1">
    <source>
        <dbReference type="PROSITE-ProRule" id="PRU00409"/>
    </source>
</evidence>
<reference evidence="3 4" key="1">
    <citation type="submission" date="2016-11" db="EMBL/GenBank/DDBJ databases">
        <authorList>
            <person name="Jaros S."/>
            <person name="Januszkiewicz K."/>
            <person name="Wedrychowicz H."/>
        </authorList>
    </citation>
    <scope>NUCLEOTIDE SEQUENCE [LARGE SCALE GENOMIC DNA]</scope>
    <source>
        <strain evidence="3 4">DSM 15929</strain>
    </source>
</reference>
<gene>
    <name evidence="3" type="ORF">SAMN02745136_00349</name>
</gene>
<protein>
    <submittedName>
        <fullName evidence="3">Gamma-F420-2:alpha-L-glutamate ligase</fullName>
    </submittedName>
</protein>
<dbReference type="Gene3D" id="3.40.50.20">
    <property type="match status" value="1"/>
</dbReference>
<evidence type="ECO:0000313" key="4">
    <source>
        <dbReference type="Proteomes" id="UP000184386"/>
    </source>
</evidence>
<dbReference type="InterPro" id="IPR013651">
    <property type="entry name" value="ATP-grasp_RimK-type"/>
</dbReference>
<feature type="domain" description="ATP-grasp" evidence="2">
    <location>
        <begin position="102"/>
        <end position="296"/>
    </location>
</feature>
<keyword evidence="4" id="KW-1185">Reference proteome</keyword>